<evidence type="ECO:0000256" key="4">
    <source>
        <dbReference type="ARBA" id="ARBA00022605"/>
    </source>
</evidence>
<dbReference type="NCBIfam" id="TIGR00676">
    <property type="entry name" value="fadh2"/>
    <property type="match status" value="1"/>
</dbReference>
<dbReference type="InterPro" id="IPR003171">
    <property type="entry name" value="Mehydrof_redctse-like"/>
</dbReference>
<evidence type="ECO:0000256" key="11">
    <source>
        <dbReference type="ARBA" id="ARBA00048628"/>
    </source>
</evidence>
<dbReference type="GO" id="GO:0106312">
    <property type="term" value="F:methylenetetrahydrofolate reductase (NADH) activity"/>
    <property type="evidence" value="ECO:0007669"/>
    <property type="project" value="UniProtKB-EC"/>
</dbReference>
<comment type="pathway">
    <text evidence="10">Amino-acid biosynthesis; L-methionine biosynthesis via de novo pathway.</text>
</comment>
<evidence type="ECO:0000313" key="13">
    <source>
        <dbReference type="EMBL" id="MBB4286127.1"/>
    </source>
</evidence>
<dbReference type="SUPFAM" id="SSF51730">
    <property type="entry name" value="FAD-linked oxidoreductase"/>
    <property type="match status" value="1"/>
</dbReference>
<keyword evidence="5 12" id="KW-0285">Flavoprotein</keyword>
<dbReference type="PANTHER" id="PTHR45754:SF3">
    <property type="entry name" value="METHYLENETETRAHYDROFOLATE REDUCTASE (NADPH)"/>
    <property type="match status" value="1"/>
</dbReference>
<comment type="pathway">
    <text evidence="2 12">One-carbon metabolism; tetrahydrofolate interconversion.</text>
</comment>
<dbReference type="CDD" id="cd00537">
    <property type="entry name" value="MTHFR"/>
    <property type="match status" value="1"/>
</dbReference>
<dbReference type="Pfam" id="PF02219">
    <property type="entry name" value="MTHFR"/>
    <property type="match status" value="1"/>
</dbReference>
<reference evidence="13 14" key="1">
    <citation type="submission" date="2020-08" db="EMBL/GenBank/DDBJ databases">
        <title>Genome sequencing of Purple Non-Sulfur Bacteria from various extreme environments.</title>
        <authorList>
            <person name="Mayer M."/>
        </authorList>
    </citation>
    <scope>NUCLEOTIDE SEQUENCE [LARGE SCALE GENOMIC DNA]</scope>
    <source>
        <strain evidence="13 14">JA135</strain>
    </source>
</reference>
<comment type="caution">
    <text evidence="13">The sequence shown here is derived from an EMBL/GenBank/DDBJ whole genome shotgun (WGS) entry which is preliminary data.</text>
</comment>
<comment type="similarity">
    <text evidence="3 12">Belongs to the methylenetetrahydrofolate reductase family.</text>
</comment>
<evidence type="ECO:0000256" key="8">
    <source>
        <dbReference type="ARBA" id="ARBA00023027"/>
    </source>
</evidence>
<dbReference type="GO" id="GO:0009086">
    <property type="term" value="P:methionine biosynthetic process"/>
    <property type="evidence" value="ECO:0007669"/>
    <property type="project" value="UniProtKB-KW"/>
</dbReference>
<comment type="cofactor">
    <cofactor evidence="1 12">
        <name>FAD</name>
        <dbReference type="ChEBI" id="CHEBI:57692"/>
    </cofactor>
</comment>
<gene>
    <name evidence="13" type="ORF">GGD88_001854</name>
</gene>
<keyword evidence="4" id="KW-0028">Amino-acid biosynthesis</keyword>
<dbReference type="InterPro" id="IPR004620">
    <property type="entry name" value="MTHF_reductase_bac"/>
</dbReference>
<evidence type="ECO:0000256" key="1">
    <source>
        <dbReference type="ARBA" id="ARBA00001974"/>
    </source>
</evidence>
<dbReference type="GO" id="GO:0071949">
    <property type="term" value="F:FAD binding"/>
    <property type="evidence" value="ECO:0007669"/>
    <property type="project" value="TreeGrafter"/>
</dbReference>
<comment type="catalytic activity">
    <reaction evidence="11">
        <text>(6S)-5-methyl-5,6,7,8-tetrahydrofolate + NAD(+) = (6R)-5,10-methylene-5,6,7,8-tetrahydrofolate + NADH + H(+)</text>
        <dbReference type="Rhea" id="RHEA:19821"/>
        <dbReference type="ChEBI" id="CHEBI:15378"/>
        <dbReference type="ChEBI" id="CHEBI:15636"/>
        <dbReference type="ChEBI" id="CHEBI:18608"/>
        <dbReference type="ChEBI" id="CHEBI:57540"/>
        <dbReference type="ChEBI" id="CHEBI:57945"/>
        <dbReference type="EC" id="1.5.1.54"/>
    </reaction>
    <physiologicalReaction direction="right-to-left" evidence="11">
        <dbReference type="Rhea" id="RHEA:19823"/>
    </physiologicalReaction>
</comment>
<evidence type="ECO:0000313" key="14">
    <source>
        <dbReference type="Proteomes" id="UP000555728"/>
    </source>
</evidence>
<sequence length="310" mass="33486">MKIDPRTVAEGKTALPLCGRLPDNVKVSFEFFPPKTEKMAESLWAAVKRLEPLGPQFVSVTYGAGGSTRDRTHETVARIARETSLTAAAHLTCVNATREEVDAVARRYWDAGIRHVVALRGDAPDSDGVYRPTPGGYAFAADLVEGLKRVADFEISVAAYPEVHPEAASPDADLDALKRKIDAGATRAITQFFFDVDVFNRFRDRAAAAGITVPIVPGILPVANFATVTRFAGMCGAHVPRWMHETFEGLDDDPETRKLVAGMVAAEQCRALAAAGADTFHFYTLNRADLTVAICHTLGVRPPVEEPAPA</sequence>
<evidence type="ECO:0000256" key="5">
    <source>
        <dbReference type="ARBA" id="ARBA00022630"/>
    </source>
</evidence>
<proteinExistence type="inferred from homology"/>
<protein>
    <recommendedName>
        <fullName evidence="12">Methylenetetrahydrofolate reductase</fullName>
        <ecNumber evidence="12">1.5.1.54</ecNumber>
    </recommendedName>
</protein>
<evidence type="ECO:0000256" key="3">
    <source>
        <dbReference type="ARBA" id="ARBA00006743"/>
    </source>
</evidence>
<keyword evidence="6 12" id="KW-0274">FAD</keyword>
<evidence type="ECO:0000256" key="10">
    <source>
        <dbReference type="ARBA" id="ARBA00034478"/>
    </source>
</evidence>
<keyword evidence="14" id="KW-1185">Reference proteome</keyword>
<dbReference type="UniPathway" id="UPA00193"/>
<dbReference type="Gene3D" id="3.20.20.220">
    <property type="match status" value="1"/>
</dbReference>
<evidence type="ECO:0000256" key="7">
    <source>
        <dbReference type="ARBA" id="ARBA00023002"/>
    </source>
</evidence>
<dbReference type="EMBL" id="JACIGI010000013">
    <property type="protein sequence ID" value="MBB4286127.1"/>
    <property type="molecule type" value="Genomic_DNA"/>
</dbReference>
<keyword evidence="9" id="KW-0486">Methionine biosynthesis</keyword>
<dbReference type="EC" id="1.5.1.54" evidence="12"/>
<evidence type="ECO:0000256" key="2">
    <source>
        <dbReference type="ARBA" id="ARBA00004777"/>
    </source>
</evidence>
<name>A0A7W6WL78_9PROT</name>
<evidence type="ECO:0000256" key="6">
    <source>
        <dbReference type="ARBA" id="ARBA00022827"/>
    </source>
</evidence>
<dbReference type="PANTHER" id="PTHR45754">
    <property type="entry name" value="METHYLENETETRAHYDROFOLATE REDUCTASE"/>
    <property type="match status" value="1"/>
</dbReference>
<dbReference type="Proteomes" id="UP000555728">
    <property type="component" value="Unassembled WGS sequence"/>
</dbReference>
<keyword evidence="8" id="KW-0520">NAD</keyword>
<dbReference type="GO" id="GO:0035999">
    <property type="term" value="P:tetrahydrofolate interconversion"/>
    <property type="evidence" value="ECO:0007669"/>
    <property type="project" value="UniProtKB-UniPathway"/>
</dbReference>
<keyword evidence="7 12" id="KW-0560">Oxidoreductase</keyword>
<evidence type="ECO:0000256" key="9">
    <source>
        <dbReference type="ARBA" id="ARBA00023167"/>
    </source>
</evidence>
<dbReference type="GO" id="GO:0005829">
    <property type="term" value="C:cytosol"/>
    <property type="evidence" value="ECO:0007669"/>
    <property type="project" value="InterPro"/>
</dbReference>
<accession>A0A7W6WL78</accession>
<dbReference type="InterPro" id="IPR029041">
    <property type="entry name" value="FAD-linked_oxidoreductase-like"/>
</dbReference>
<organism evidence="13 14">
    <name type="scientific">Roseospira goensis</name>
    <dbReference type="NCBI Taxonomy" id="391922"/>
    <lineage>
        <taxon>Bacteria</taxon>
        <taxon>Pseudomonadati</taxon>
        <taxon>Pseudomonadota</taxon>
        <taxon>Alphaproteobacteria</taxon>
        <taxon>Rhodospirillales</taxon>
        <taxon>Rhodospirillaceae</taxon>
        <taxon>Roseospira</taxon>
    </lineage>
</organism>
<evidence type="ECO:0000256" key="12">
    <source>
        <dbReference type="RuleBase" id="RU003862"/>
    </source>
</evidence>
<dbReference type="NCBIfam" id="NF006950">
    <property type="entry name" value="PRK09432.1"/>
    <property type="match status" value="1"/>
</dbReference>
<dbReference type="AlphaFoldDB" id="A0A7W6WL78"/>